<organism evidence="2 3">
    <name type="scientific">Microbacterium paludicola</name>
    <dbReference type="NCBI Taxonomy" id="300019"/>
    <lineage>
        <taxon>Bacteria</taxon>
        <taxon>Bacillati</taxon>
        <taxon>Actinomycetota</taxon>
        <taxon>Actinomycetes</taxon>
        <taxon>Micrococcales</taxon>
        <taxon>Microbacteriaceae</taxon>
        <taxon>Microbacterium</taxon>
    </lineage>
</organism>
<keyword evidence="2" id="KW-0808">Transferase</keyword>
<accession>A0A4Y9FW31</accession>
<dbReference type="Gene3D" id="3.30.460.10">
    <property type="entry name" value="Beta Polymerase, domain 2"/>
    <property type="match status" value="1"/>
</dbReference>
<dbReference type="Proteomes" id="UP000298358">
    <property type="component" value="Unassembled WGS sequence"/>
</dbReference>
<gene>
    <name evidence="2" type="ORF">E4U02_05650</name>
</gene>
<feature type="domain" description="Polymerase nucleotidyl transferase" evidence="1">
    <location>
        <begin position="7"/>
        <end position="47"/>
    </location>
</feature>
<evidence type="ECO:0000259" key="1">
    <source>
        <dbReference type="Pfam" id="PF01909"/>
    </source>
</evidence>
<dbReference type="InterPro" id="IPR002934">
    <property type="entry name" value="Polymerase_NTP_transf_dom"/>
</dbReference>
<dbReference type="OrthoDB" id="43980at2"/>
<sequence>MDHAEIARRFVEREYPQAEAVVLAGSTARGERTPTSDVDLLVIGPAEMFGPGEDSRAATYAFGGEVFEVFAYTPDAFTRWVERGLADHRPLLLNMLIDGLPVRAGALLESLRARWAPVRDAGPQVDPHELEVRRYIVTDVLDDLRDATDSLERHVLAALLFERLGQLLLLDAGRWLATGKHLPRCLRAWDPDRTARLADPLLEGDDAAFLAAAEAELEALGGRLQAGFTR</sequence>
<name>A0A4Y9FW31_9MICO</name>
<protein>
    <submittedName>
        <fullName evidence="2">Nucleotidyltransferase domain-containing protein</fullName>
    </submittedName>
</protein>
<dbReference type="GO" id="GO:0016779">
    <property type="term" value="F:nucleotidyltransferase activity"/>
    <property type="evidence" value="ECO:0007669"/>
    <property type="project" value="InterPro"/>
</dbReference>
<comment type="caution">
    <text evidence="2">The sequence shown here is derived from an EMBL/GenBank/DDBJ whole genome shotgun (WGS) entry which is preliminary data.</text>
</comment>
<dbReference type="InterPro" id="IPR043519">
    <property type="entry name" value="NT_sf"/>
</dbReference>
<dbReference type="SUPFAM" id="SSF81301">
    <property type="entry name" value="Nucleotidyltransferase"/>
    <property type="match status" value="1"/>
</dbReference>
<dbReference type="AlphaFoldDB" id="A0A4Y9FW31"/>
<evidence type="ECO:0000313" key="2">
    <source>
        <dbReference type="EMBL" id="TFU33531.1"/>
    </source>
</evidence>
<dbReference type="CDD" id="cd05403">
    <property type="entry name" value="NT_KNTase_like"/>
    <property type="match status" value="1"/>
</dbReference>
<evidence type="ECO:0000313" key="3">
    <source>
        <dbReference type="Proteomes" id="UP000298358"/>
    </source>
</evidence>
<dbReference type="EMBL" id="SPQB01000008">
    <property type="protein sequence ID" value="TFU33531.1"/>
    <property type="molecule type" value="Genomic_DNA"/>
</dbReference>
<keyword evidence="3" id="KW-1185">Reference proteome</keyword>
<dbReference type="Pfam" id="PF01909">
    <property type="entry name" value="NTP_transf_2"/>
    <property type="match status" value="1"/>
</dbReference>
<reference evidence="2 3" key="1">
    <citation type="submission" date="2019-03" db="EMBL/GenBank/DDBJ databases">
        <title>Diversity of the mouse oral microbiome.</title>
        <authorList>
            <person name="Joseph S."/>
            <person name="Aduse-Opoku J."/>
            <person name="Curtis M."/>
            <person name="Wade W."/>
            <person name="Hashim A."/>
        </authorList>
    </citation>
    <scope>NUCLEOTIDE SEQUENCE [LARGE SCALE GENOMIC DNA]</scope>
    <source>
        <strain evidence="2 3">P1012</strain>
    </source>
</reference>
<proteinExistence type="predicted"/>
<dbReference type="RefSeq" id="WP_135113853.1">
    <property type="nucleotide sequence ID" value="NZ_JADGLL010000008.1"/>
</dbReference>